<proteinExistence type="predicted"/>
<evidence type="ECO:0000259" key="3">
    <source>
        <dbReference type="PROSITE" id="PS50835"/>
    </source>
</evidence>
<keyword evidence="1" id="KW-1015">Disulfide bond</keyword>
<dbReference type="InterPro" id="IPR003597">
    <property type="entry name" value="Ig_C1-set"/>
</dbReference>
<gene>
    <name evidence="4" type="ORF">Q8A67_015458</name>
</gene>
<evidence type="ECO:0000256" key="2">
    <source>
        <dbReference type="ARBA" id="ARBA00023180"/>
    </source>
</evidence>
<keyword evidence="2" id="KW-0325">Glycoprotein</keyword>
<evidence type="ECO:0000313" key="5">
    <source>
        <dbReference type="Proteomes" id="UP001187343"/>
    </source>
</evidence>
<dbReference type="InterPro" id="IPR051755">
    <property type="entry name" value="Ig-like_CS_Receptor"/>
</dbReference>
<reference evidence="4" key="1">
    <citation type="submission" date="2023-08" db="EMBL/GenBank/DDBJ databases">
        <title>Chromosome-level Genome Assembly of mud carp (Cirrhinus molitorella).</title>
        <authorList>
            <person name="Liu H."/>
        </authorList>
    </citation>
    <scope>NUCLEOTIDE SEQUENCE</scope>
    <source>
        <strain evidence="4">Prfri</strain>
        <tissue evidence="4">Muscle</tissue>
    </source>
</reference>
<dbReference type="Gene3D" id="2.60.40.10">
    <property type="entry name" value="Immunoglobulins"/>
    <property type="match status" value="2"/>
</dbReference>
<name>A0AA88PTL9_9TELE</name>
<dbReference type="AlphaFoldDB" id="A0AA88PTL9"/>
<dbReference type="PROSITE" id="PS50835">
    <property type="entry name" value="IG_LIKE"/>
    <property type="match status" value="2"/>
</dbReference>
<sequence length="293" mass="32519">MAGEDIVLKCNIAELYSPCSTVAWLRVIPENATITLTNRLQIDSHHSSNQWTSICTGVIANATVHDSSMYYCAAVQSRFAHIGNGSRVIVKERTVFPVIDILTPLITNGPWVPIQCVVNGVEASRVHMFWTVEGRKKKGQPVLTHGNDGDIQIARNQILITAEEWERMVQCVCVVGFGGHLYTKTLQPLADNTVMPSVDIMAFASSNNHDSTVTLQCTIEGFAPSHVYVHWLIGSRKKTGQTLFVWEEGDEKSVKTHNYITVSAEEWRTGGTCTCVVNLGGWMFNKTLLYYGK</sequence>
<feature type="domain" description="Ig-like" evidence="3">
    <location>
        <begin position="1"/>
        <end position="96"/>
    </location>
</feature>
<protein>
    <recommendedName>
        <fullName evidence="3">Ig-like domain-containing protein</fullName>
    </recommendedName>
</protein>
<feature type="domain" description="Ig-like" evidence="3">
    <location>
        <begin position="196"/>
        <end position="278"/>
    </location>
</feature>
<dbReference type="Proteomes" id="UP001187343">
    <property type="component" value="Unassembled WGS sequence"/>
</dbReference>
<comment type="caution">
    <text evidence="4">The sequence shown here is derived from an EMBL/GenBank/DDBJ whole genome shotgun (WGS) entry which is preliminary data.</text>
</comment>
<dbReference type="InterPro" id="IPR013783">
    <property type="entry name" value="Ig-like_fold"/>
</dbReference>
<dbReference type="PANTHER" id="PTHR19971">
    <property type="entry name" value="SIGNAL-REGULATORY PROTEIN BETA"/>
    <property type="match status" value="1"/>
</dbReference>
<evidence type="ECO:0000256" key="1">
    <source>
        <dbReference type="ARBA" id="ARBA00023157"/>
    </source>
</evidence>
<dbReference type="Pfam" id="PF07654">
    <property type="entry name" value="C1-set"/>
    <property type="match status" value="1"/>
</dbReference>
<dbReference type="EMBL" id="JAUYZG010000015">
    <property type="protein sequence ID" value="KAK2887230.1"/>
    <property type="molecule type" value="Genomic_DNA"/>
</dbReference>
<keyword evidence="5" id="KW-1185">Reference proteome</keyword>
<dbReference type="SUPFAM" id="SSF48726">
    <property type="entry name" value="Immunoglobulin"/>
    <property type="match status" value="3"/>
</dbReference>
<evidence type="ECO:0000313" key="4">
    <source>
        <dbReference type="EMBL" id="KAK2887230.1"/>
    </source>
</evidence>
<dbReference type="InterPro" id="IPR007110">
    <property type="entry name" value="Ig-like_dom"/>
</dbReference>
<organism evidence="4 5">
    <name type="scientific">Cirrhinus molitorella</name>
    <name type="common">mud carp</name>
    <dbReference type="NCBI Taxonomy" id="172907"/>
    <lineage>
        <taxon>Eukaryota</taxon>
        <taxon>Metazoa</taxon>
        <taxon>Chordata</taxon>
        <taxon>Craniata</taxon>
        <taxon>Vertebrata</taxon>
        <taxon>Euteleostomi</taxon>
        <taxon>Actinopterygii</taxon>
        <taxon>Neopterygii</taxon>
        <taxon>Teleostei</taxon>
        <taxon>Ostariophysi</taxon>
        <taxon>Cypriniformes</taxon>
        <taxon>Cyprinidae</taxon>
        <taxon>Labeoninae</taxon>
        <taxon>Labeonini</taxon>
        <taxon>Cirrhinus</taxon>
    </lineage>
</organism>
<accession>A0AA88PTL9</accession>
<dbReference type="CDD" id="cd00098">
    <property type="entry name" value="IgC1"/>
    <property type="match status" value="1"/>
</dbReference>
<dbReference type="InterPro" id="IPR036179">
    <property type="entry name" value="Ig-like_dom_sf"/>
</dbReference>